<dbReference type="InterPro" id="IPR011009">
    <property type="entry name" value="Kinase-like_dom_sf"/>
</dbReference>
<dbReference type="PANTHER" id="PTHR12149:SF8">
    <property type="entry name" value="PROTEIN-RIBULOSAMINE 3-KINASE"/>
    <property type="match status" value="1"/>
</dbReference>
<dbReference type="Pfam" id="PF03881">
    <property type="entry name" value="Fructosamin_kin"/>
    <property type="match status" value="1"/>
</dbReference>
<gene>
    <name evidence="4" type="ORF">SADUNF_Sadunf14G0051700</name>
</gene>
<feature type="transmembrane region" description="Helical" evidence="3">
    <location>
        <begin position="32"/>
        <end position="51"/>
    </location>
</feature>
<evidence type="ECO:0000256" key="3">
    <source>
        <dbReference type="SAM" id="Phobius"/>
    </source>
</evidence>
<dbReference type="SUPFAM" id="SSF56112">
    <property type="entry name" value="Protein kinase-like (PK-like)"/>
    <property type="match status" value="1"/>
</dbReference>
<sequence length="299" mass="32703">MVTSHIGLSSLNSCFPSLPRLSGPCFTKRKPFAALVFVLSSTNLYLILVIAKRVSGFLVISLYCNDLVMGLFDACSSFCEVVKFQFWITRNSAIGGGCINNARHYDTDANSFVAKTNRNGVGVKIFYGSNAGLGVSNLPCLRERLLAWVLCMKPEQSRLDPYQQVDHTSLWSLLNLGCVEVIRIWQAPLFENIDKEPFLLHGDSWSGNISSDKNGKPVTLDPACYRGHNEAEFGTSWCASFGGSFYNACFECPVLKCLVMPPTALPCQCQGNSCHSLAQPCNSGSSIWIPKGKVASTTL</sequence>
<evidence type="ECO:0000313" key="5">
    <source>
        <dbReference type="Proteomes" id="UP000657918"/>
    </source>
</evidence>
<comment type="catalytic activity">
    <reaction evidence="2">
        <text>N(6)-D-ribulosyl-L-lysyl-[protein] + ATP = N(6)-(3-O-phospho-D-ribulosyl)-L-lysyl-[protein] + ADP + H(+)</text>
        <dbReference type="Rhea" id="RHEA:48432"/>
        <dbReference type="Rhea" id="RHEA-COMP:12103"/>
        <dbReference type="Rhea" id="RHEA-COMP:12104"/>
        <dbReference type="ChEBI" id="CHEBI:15378"/>
        <dbReference type="ChEBI" id="CHEBI:30616"/>
        <dbReference type="ChEBI" id="CHEBI:90418"/>
        <dbReference type="ChEBI" id="CHEBI:90420"/>
        <dbReference type="ChEBI" id="CHEBI:456216"/>
        <dbReference type="EC" id="2.7.1.172"/>
    </reaction>
    <physiologicalReaction direction="left-to-right" evidence="2">
        <dbReference type="Rhea" id="RHEA:48433"/>
    </physiologicalReaction>
</comment>
<keyword evidence="3" id="KW-0812">Transmembrane</keyword>
<dbReference type="EMBL" id="JADGMS010000014">
    <property type="protein sequence ID" value="KAF9668901.1"/>
    <property type="molecule type" value="Genomic_DNA"/>
</dbReference>
<keyword evidence="5" id="KW-1185">Reference proteome</keyword>
<dbReference type="EC" id="2.7.1.172" evidence="1"/>
<proteinExistence type="predicted"/>
<reference evidence="4 5" key="1">
    <citation type="submission" date="2020-10" db="EMBL/GenBank/DDBJ databases">
        <title>Plant Genome Project.</title>
        <authorList>
            <person name="Zhang R.-G."/>
        </authorList>
    </citation>
    <scope>NUCLEOTIDE SEQUENCE [LARGE SCALE GENOMIC DNA]</scope>
    <source>
        <strain evidence="4">FAFU-HL-1</strain>
        <tissue evidence="4">Leaf</tissue>
    </source>
</reference>
<dbReference type="InterPro" id="IPR016477">
    <property type="entry name" value="Fructo-/Ketosamine-3-kinase"/>
</dbReference>
<dbReference type="AlphaFoldDB" id="A0A835MPS1"/>
<dbReference type="Gene3D" id="3.90.1200.10">
    <property type="match status" value="1"/>
</dbReference>
<name>A0A835MPS1_9ROSI</name>
<organism evidence="4 5">
    <name type="scientific">Salix dunnii</name>
    <dbReference type="NCBI Taxonomy" id="1413687"/>
    <lineage>
        <taxon>Eukaryota</taxon>
        <taxon>Viridiplantae</taxon>
        <taxon>Streptophyta</taxon>
        <taxon>Embryophyta</taxon>
        <taxon>Tracheophyta</taxon>
        <taxon>Spermatophyta</taxon>
        <taxon>Magnoliopsida</taxon>
        <taxon>eudicotyledons</taxon>
        <taxon>Gunneridae</taxon>
        <taxon>Pentapetalae</taxon>
        <taxon>rosids</taxon>
        <taxon>fabids</taxon>
        <taxon>Malpighiales</taxon>
        <taxon>Salicaceae</taxon>
        <taxon>Saliceae</taxon>
        <taxon>Salix</taxon>
    </lineage>
</organism>
<evidence type="ECO:0000256" key="1">
    <source>
        <dbReference type="ARBA" id="ARBA00011961"/>
    </source>
</evidence>
<dbReference type="OrthoDB" id="5772781at2759"/>
<evidence type="ECO:0000313" key="4">
    <source>
        <dbReference type="EMBL" id="KAF9668901.1"/>
    </source>
</evidence>
<dbReference type="Proteomes" id="UP000657918">
    <property type="component" value="Unassembled WGS sequence"/>
</dbReference>
<keyword evidence="3" id="KW-1133">Transmembrane helix</keyword>
<accession>A0A835MPS1</accession>
<keyword evidence="3" id="KW-0472">Membrane</keyword>
<comment type="caution">
    <text evidence="4">The sequence shown here is derived from an EMBL/GenBank/DDBJ whole genome shotgun (WGS) entry which is preliminary data.</text>
</comment>
<dbReference type="PANTHER" id="PTHR12149">
    <property type="entry name" value="FRUCTOSAMINE 3 KINASE-RELATED PROTEIN"/>
    <property type="match status" value="1"/>
</dbReference>
<dbReference type="GO" id="GO:0102193">
    <property type="term" value="F:protein-ribulosamine 3-kinase activity"/>
    <property type="evidence" value="ECO:0007669"/>
    <property type="project" value="UniProtKB-EC"/>
</dbReference>
<protein>
    <recommendedName>
        <fullName evidence="1">protein-ribulosamine 3-kinase</fullName>
        <ecNumber evidence="1">2.7.1.172</ecNumber>
    </recommendedName>
</protein>
<evidence type="ECO:0000256" key="2">
    <source>
        <dbReference type="ARBA" id="ARBA00048655"/>
    </source>
</evidence>